<feature type="region of interest" description="Disordered" evidence="3">
    <location>
        <begin position="1"/>
        <end position="26"/>
    </location>
</feature>
<dbReference type="Gene3D" id="3.40.50.720">
    <property type="entry name" value="NAD(P)-binding Rossmann-like Domain"/>
    <property type="match status" value="2"/>
</dbReference>
<evidence type="ECO:0000313" key="4">
    <source>
        <dbReference type="EMBL" id="KAL2630337.1"/>
    </source>
</evidence>
<protein>
    <submittedName>
        <fullName evidence="4">Uncharacterized protein</fullName>
    </submittedName>
</protein>
<gene>
    <name evidence="4" type="ORF">R1flu_015023</name>
</gene>
<dbReference type="InterPro" id="IPR045000">
    <property type="entry name" value="TR"/>
</dbReference>
<proteinExistence type="predicted"/>
<dbReference type="InterPro" id="IPR036291">
    <property type="entry name" value="NAD(P)-bd_dom_sf"/>
</dbReference>
<keyword evidence="5" id="KW-1185">Reference proteome</keyword>
<evidence type="ECO:0000256" key="3">
    <source>
        <dbReference type="SAM" id="MobiDB-lite"/>
    </source>
</evidence>
<dbReference type="SUPFAM" id="SSF51735">
    <property type="entry name" value="NAD(P)-binding Rossmann-fold domains"/>
    <property type="match status" value="1"/>
</dbReference>
<dbReference type="GO" id="GO:0016491">
    <property type="term" value="F:oxidoreductase activity"/>
    <property type="evidence" value="ECO:0007669"/>
    <property type="project" value="UniProtKB-KW"/>
</dbReference>
<evidence type="ECO:0000256" key="1">
    <source>
        <dbReference type="ARBA" id="ARBA00022857"/>
    </source>
</evidence>
<keyword evidence="1" id="KW-0521">NADP</keyword>
<dbReference type="Proteomes" id="UP001605036">
    <property type="component" value="Unassembled WGS sequence"/>
</dbReference>
<dbReference type="InterPro" id="IPR002347">
    <property type="entry name" value="SDR_fam"/>
</dbReference>
<keyword evidence="2" id="KW-0560">Oxidoreductase</keyword>
<feature type="compositionally biased region" description="Low complexity" evidence="3">
    <location>
        <begin position="11"/>
        <end position="26"/>
    </location>
</feature>
<evidence type="ECO:0000256" key="2">
    <source>
        <dbReference type="ARBA" id="ARBA00023002"/>
    </source>
</evidence>
<accession>A0ABD1YLI7</accession>
<evidence type="ECO:0000313" key="5">
    <source>
        <dbReference type="Proteomes" id="UP001605036"/>
    </source>
</evidence>
<dbReference type="PRINTS" id="PR00081">
    <property type="entry name" value="GDHRDH"/>
</dbReference>
<organism evidence="4 5">
    <name type="scientific">Riccia fluitans</name>
    <dbReference type="NCBI Taxonomy" id="41844"/>
    <lineage>
        <taxon>Eukaryota</taxon>
        <taxon>Viridiplantae</taxon>
        <taxon>Streptophyta</taxon>
        <taxon>Embryophyta</taxon>
        <taxon>Marchantiophyta</taxon>
        <taxon>Marchantiopsida</taxon>
        <taxon>Marchantiidae</taxon>
        <taxon>Marchantiales</taxon>
        <taxon>Ricciaceae</taxon>
        <taxon>Riccia</taxon>
    </lineage>
</organism>
<comment type="caution">
    <text evidence="4">The sequence shown here is derived from an EMBL/GenBank/DDBJ whole genome shotgun (WGS) entry which is preliminary data.</text>
</comment>
<name>A0ABD1YLI7_9MARC</name>
<reference evidence="4 5" key="1">
    <citation type="submission" date="2024-09" db="EMBL/GenBank/DDBJ databases">
        <title>Chromosome-scale assembly of Riccia fluitans.</title>
        <authorList>
            <person name="Paukszto L."/>
            <person name="Sawicki J."/>
            <person name="Karawczyk K."/>
            <person name="Piernik-Szablinska J."/>
            <person name="Szczecinska M."/>
            <person name="Mazdziarz M."/>
        </authorList>
    </citation>
    <scope>NUCLEOTIDE SEQUENCE [LARGE SCALE GENOMIC DNA]</scope>
    <source>
        <strain evidence="4">Rf_01</strain>
        <tissue evidence="4">Aerial parts of the thallus</tissue>
    </source>
</reference>
<dbReference type="PANTHER" id="PTHR42898:SF6">
    <property type="entry name" value="NADP-DEPENDENT MANNITOL DEHYDROGENASE"/>
    <property type="match status" value="1"/>
</dbReference>
<sequence length="124" mass="12785">MSFARAGNIVKSSSSTKTSGSCEGKTSLVTGAPKGIGKAIFEELLGLGSTVYACAWSELDKQNGLNEWRGTGRPVHGSMSDLAFPPLKSAGSTSIVNVSSVAGVTAVKPGSIYAMCKAARSRWL</sequence>
<dbReference type="EMBL" id="JBHFFA010000004">
    <property type="protein sequence ID" value="KAL2630337.1"/>
    <property type="molecule type" value="Genomic_DNA"/>
</dbReference>
<dbReference type="AlphaFoldDB" id="A0ABD1YLI7"/>
<dbReference type="PANTHER" id="PTHR42898">
    <property type="entry name" value="TROPINONE REDUCTASE"/>
    <property type="match status" value="1"/>
</dbReference>